<evidence type="ECO:0000256" key="1">
    <source>
        <dbReference type="SAM" id="MobiDB-lite"/>
    </source>
</evidence>
<sequence length="310" mass="32760">MLSMAKSGSPAAPSCADWHLPYRLLVFRGCLNFSEPSSCPPTAGEMAEAEAGRRCQTEAGRRRQTHHPRHQSSSSTESAGRGSSHLQALKAFAAAELPPGARLHLAGSFAGAIGTPEGAAGVPVEMETGKSSDVRQMHGLAHVRLYTLSQAMIRADSALASGRRAAAAGSFAEAAAGLAKQKRQPPPEPTDEARSDAGIDHSRLVFYGDRLRVLSAMVTDAEDLERLSSLQPLLPGQCLAFNVHSAATKGSKHYLDQPDIETGVFSRLLAGVPVLGLFSEGEFSRNCSPGERFARCAQPATWLEGLPPPA</sequence>
<organism evidence="2 3">
    <name type="scientific">Macrostomum lignano</name>
    <dbReference type="NCBI Taxonomy" id="282301"/>
    <lineage>
        <taxon>Eukaryota</taxon>
        <taxon>Metazoa</taxon>
        <taxon>Spiralia</taxon>
        <taxon>Lophotrochozoa</taxon>
        <taxon>Platyhelminthes</taxon>
        <taxon>Rhabditophora</taxon>
        <taxon>Macrostomorpha</taxon>
        <taxon>Macrostomida</taxon>
        <taxon>Macrostomidae</taxon>
        <taxon>Macrostomum</taxon>
    </lineage>
</organism>
<proteinExistence type="predicted"/>
<dbReference type="Proteomes" id="UP000095280">
    <property type="component" value="Unplaced"/>
</dbReference>
<feature type="compositionally biased region" description="Basic and acidic residues" evidence="1">
    <location>
        <begin position="50"/>
        <end position="61"/>
    </location>
</feature>
<evidence type="ECO:0000313" key="3">
    <source>
        <dbReference type="WBParaSite" id="maker-unitig_31949-snap-gene-0.3-mRNA-1"/>
    </source>
</evidence>
<feature type="region of interest" description="Disordered" evidence="1">
    <location>
        <begin position="176"/>
        <end position="197"/>
    </location>
</feature>
<accession>A0A1I8FEX4</accession>
<name>A0A1I8FEX4_9PLAT</name>
<evidence type="ECO:0000313" key="2">
    <source>
        <dbReference type="Proteomes" id="UP000095280"/>
    </source>
</evidence>
<dbReference type="AlphaFoldDB" id="A0A1I8FEX4"/>
<protein>
    <submittedName>
        <fullName evidence="3">FIST_C domain-containing protein</fullName>
    </submittedName>
</protein>
<feature type="compositionally biased region" description="Low complexity" evidence="1">
    <location>
        <begin position="72"/>
        <end position="84"/>
    </location>
</feature>
<dbReference type="WBParaSite" id="maker-unitig_31949-snap-gene-0.3-mRNA-1">
    <property type="protein sequence ID" value="maker-unitig_31949-snap-gene-0.3-mRNA-1"/>
    <property type="gene ID" value="maker-unitig_31949-snap-gene-0.3"/>
</dbReference>
<keyword evidence="2" id="KW-1185">Reference proteome</keyword>
<feature type="region of interest" description="Disordered" evidence="1">
    <location>
        <begin position="38"/>
        <end position="84"/>
    </location>
</feature>
<reference evidence="3" key="1">
    <citation type="submission" date="2016-11" db="UniProtKB">
        <authorList>
            <consortium name="WormBaseParasite"/>
        </authorList>
    </citation>
    <scope>IDENTIFICATION</scope>
</reference>